<keyword evidence="4" id="KW-1185">Reference proteome</keyword>
<dbReference type="InterPro" id="IPR016186">
    <property type="entry name" value="C-type_lectin-like/link_sf"/>
</dbReference>
<dbReference type="PROSITE" id="PS50041">
    <property type="entry name" value="C_TYPE_LECTIN_2"/>
    <property type="match status" value="1"/>
</dbReference>
<proteinExistence type="predicted"/>
<evidence type="ECO:0000256" key="1">
    <source>
        <dbReference type="SAM" id="MobiDB-lite"/>
    </source>
</evidence>
<dbReference type="PANTHER" id="PTHR45784:SF3">
    <property type="entry name" value="C-TYPE LECTIN DOMAIN FAMILY 4 MEMBER K-LIKE-RELATED"/>
    <property type="match status" value="1"/>
</dbReference>
<protein>
    <recommendedName>
        <fullName evidence="2">C-type lectin domain-containing protein</fullName>
    </recommendedName>
</protein>
<reference evidence="3 4" key="1">
    <citation type="submission" date="2022-01" db="EMBL/GenBank/DDBJ databases">
        <title>A chromosome-scale genome assembly of the false clownfish, Amphiprion ocellaris.</title>
        <authorList>
            <person name="Ryu T."/>
        </authorList>
    </citation>
    <scope>NUCLEOTIDE SEQUENCE [LARGE SCALE GENOMIC DNA]</scope>
</reference>
<accession>A0AAQ5ZVC5</accession>
<dbReference type="PANTHER" id="PTHR45784">
    <property type="entry name" value="C-TYPE LECTIN DOMAIN FAMILY 20 MEMBER A-RELATED"/>
    <property type="match status" value="1"/>
</dbReference>
<dbReference type="GeneTree" id="ENSGT00940000177045"/>
<dbReference type="Ensembl" id="ENSAOCT00000066584.1">
    <property type="protein sequence ID" value="ENSAOCP00000068491.1"/>
    <property type="gene ID" value="ENSAOCG00000033670.1"/>
</dbReference>
<reference evidence="3" key="2">
    <citation type="submission" date="2025-08" db="UniProtKB">
        <authorList>
            <consortium name="Ensembl"/>
        </authorList>
    </citation>
    <scope>IDENTIFICATION</scope>
</reference>
<dbReference type="SUPFAM" id="SSF56436">
    <property type="entry name" value="C-type lectin-like"/>
    <property type="match status" value="1"/>
</dbReference>
<sequence>MRGHSDSRISPQLGESERRVSHSTAPLEQEGLRALLKGIGKHVYISKNLNWPKDQDYCRQHHTDLSFFNSQSDMDKLPKAAGGKIAGGWIGLQRDPNNKTAWKWSGGGHITYQNWHDTEPNF</sequence>
<dbReference type="InterPro" id="IPR001304">
    <property type="entry name" value="C-type_lectin-like"/>
</dbReference>
<name>A0AAQ5ZVC5_AMPOC</name>
<dbReference type="InterPro" id="IPR016187">
    <property type="entry name" value="CTDL_fold"/>
</dbReference>
<evidence type="ECO:0000313" key="4">
    <source>
        <dbReference type="Proteomes" id="UP001501940"/>
    </source>
</evidence>
<feature type="region of interest" description="Disordered" evidence="1">
    <location>
        <begin position="1"/>
        <end position="27"/>
    </location>
</feature>
<reference evidence="3" key="3">
    <citation type="submission" date="2025-09" db="UniProtKB">
        <authorList>
            <consortium name="Ensembl"/>
        </authorList>
    </citation>
    <scope>IDENTIFICATION</scope>
</reference>
<dbReference type="AlphaFoldDB" id="A0AAQ5ZVC5"/>
<evidence type="ECO:0000259" key="2">
    <source>
        <dbReference type="PROSITE" id="PS50041"/>
    </source>
</evidence>
<dbReference type="Gene3D" id="3.10.100.10">
    <property type="entry name" value="Mannose-Binding Protein A, subunit A"/>
    <property type="match status" value="1"/>
</dbReference>
<organism evidence="3 4">
    <name type="scientific">Amphiprion ocellaris</name>
    <name type="common">Clown anemonefish</name>
    <dbReference type="NCBI Taxonomy" id="80972"/>
    <lineage>
        <taxon>Eukaryota</taxon>
        <taxon>Metazoa</taxon>
        <taxon>Chordata</taxon>
        <taxon>Craniata</taxon>
        <taxon>Vertebrata</taxon>
        <taxon>Euteleostomi</taxon>
        <taxon>Actinopterygii</taxon>
        <taxon>Neopterygii</taxon>
        <taxon>Teleostei</taxon>
        <taxon>Neoteleostei</taxon>
        <taxon>Acanthomorphata</taxon>
        <taxon>Ovalentaria</taxon>
        <taxon>Pomacentridae</taxon>
        <taxon>Amphiprion</taxon>
    </lineage>
</organism>
<dbReference type="Pfam" id="PF00059">
    <property type="entry name" value="Lectin_C"/>
    <property type="match status" value="1"/>
</dbReference>
<dbReference type="Proteomes" id="UP001501940">
    <property type="component" value="Chromosome 4"/>
</dbReference>
<feature type="domain" description="C-type lectin" evidence="2">
    <location>
        <begin position="39"/>
        <end position="122"/>
    </location>
</feature>
<evidence type="ECO:0000313" key="3">
    <source>
        <dbReference type="Ensembl" id="ENSAOCP00000068491.1"/>
    </source>
</evidence>